<dbReference type="EMBL" id="MN740498">
    <property type="protein sequence ID" value="QHU29894.1"/>
    <property type="molecule type" value="Genomic_DNA"/>
</dbReference>
<sequence length="62" mass="7475">MELKVEIDFDESSKEWRRNKNQLGNCMYSYKKTKKNCQHVNDGGKRCRKKCVVNDNFCEIHF</sequence>
<dbReference type="AlphaFoldDB" id="A0A6C0LK19"/>
<proteinExistence type="predicted"/>
<reference evidence="1" key="1">
    <citation type="journal article" date="2020" name="Nature">
        <title>Giant virus diversity and host interactions through global metagenomics.</title>
        <authorList>
            <person name="Schulz F."/>
            <person name="Roux S."/>
            <person name="Paez-Espino D."/>
            <person name="Jungbluth S."/>
            <person name="Walsh D.A."/>
            <person name="Denef V.J."/>
            <person name="McMahon K.D."/>
            <person name="Konstantinidis K.T."/>
            <person name="Eloe-Fadrosh E.A."/>
            <person name="Kyrpides N.C."/>
            <person name="Woyke T."/>
        </authorList>
    </citation>
    <scope>NUCLEOTIDE SEQUENCE</scope>
    <source>
        <strain evidence="1">GVMAG-M-3300027810-10</strain>
    </source>
</reference>
<accession>A0A6C0LK19</accession>
<protein>
    <submittedName>
        <fullName evidence="1">Uncharacterized protein</fullName>
    </submittedName>
</protein>
<organism evidence="1">
    <name type="scientific">viral metagenome</name>
    <dbReference type="NCBI Taxonomy" id="1070528"/>
    <lineage>
        <taxon>unclassified sequences</taxon>
        <taxon>metagenomes</taxon>
        <taxon>organismal metagenomes</taxon>
    </lineage>
</organism>
<name>A0A6C0LK19_9ZZZZ</name>
<evidence type="ECO:0000313" key="1">
    <source>
        <dbReference type="EMBL" id="QHU29894.1"/>
    </source>
</evidence>